<sequence length="410" mass="43726">MHGARLLQLQGIRVASVGSDQTPQIVVVVARDAATDGAPRTPPSHHPKNPQLYRSAHSGGRALLVFHSSPRHAPNGTRTRQPGKKTRMHHTKTDSEATSSMAASSPPRVAYYVQSPSHDDGENKTAVSSFHSSPAASPPRSLGHHSRESSSSRFSGAKSGSSRSGVGGGVGGVEAGRGGGNRRSPWMKEATIEEEGLLNEDDDPDGAGAGGGLPKRWRYALGFVGAFFALFFFFALILWGASHNQKPVVSISSITFHNFVIQAGTDASLVPTELSTLNATVRLTFRNTGSFFGVHVTAQPVTLYYYQLLMASGNVKYFYQSRKSQRQVAVSVIGDKVPLYGGGSGLSSTPVKGVSPAPVPLQLAVRFRSRAFVLGKLVKPKFHTNLQCSVRLDQAKLGKAVSLRKSCTLV</sequence>
<feature type="compositionally biased region" description="Low complexity" evidence="1">
    <location>
        <begin position="126"/>
        <end position="141"/>
    </location>
</feature>
<evidence type="ECO:0000313" key="4">
    <source>
        <dbReference type="Proteomes" id="UP000729402"/>
    </source>
</evidence>
<proteinExistence type="predicted"/>
<reference evidence="3" key="1">
    <citation type="journal article" date="2021" name="bioRxiv">
        <title>Whole Genome Assembly and Annotation of Northern Wild Rice, Zizania palustris L., Supports a Whole Genome Duplication in the Zizania Genus.</title>
        <authorList>
            <person name="Haas M."/>
            <person name="Kono T."/>
            <person name="Macchietto M."/>
            <person name="Millas R."/>
            <person name="McGilp L."/>
            <person name="Shao M."/>
            <person name="Duquette J."/>
            <person name="Hirsch C.N."/>
            <person name="Kimball J."/>
        </authorList>
    </citation>
    <scope>NUCLEOTIDE SEQUENCE</scope>
    <source>
        <tissue evidence="3">Fresh leaf tissue</tissue>
    </source>
</reference>
<comment type="caution">
    <text evidence="3">The sequence shown here is derived from an EMBL/GenBank/DDBJ whole genome shotgun (WGS) entry which is preliminary data.</text>
</comment>
<protein>
    <recommendedName>
        <fullName evidence="5">Late embryogenesis abundant protein LEA-2 subgroup domain-containing protein</fullName>
    </recommendedName>
</protein>
<dbReference type="EMBL" id="JAAALK010000285">
    <property type="protein sequence ID" value="KAG8064509.1"/>
    <property type="molecule type" value="Genomic_DNA"/>
</dbReference>
<evidence type="ECO:0000256" key="1">
    <source>
        <dbReference type="SAM" id="MobiDB-lite"/>
    </source>
</evidence>
<evidence type="ECO:0000256" key="2">
    <source>
        <dbReference type="SAM" id="Phobius"/>
    </source>
</evidence>
<feature type="region of interest" description="Disordered" evidence="1">
    <location>
        <begin position="66"/>
        <end position="186"/>
    </location>
</feature>
<gene>
    <name evidence="3" type="ORF">GUJ93_ZPchr0004g39838</name>
</gene>
<dbReference type="Proteomes" id="UP000729402">
    <property type="component" value="Unassembled WGS sequence"/>
</dbReference>
<keyword evidence="2" id="KW-0812">Transmembrane</keyword>
<evidence type="ECO:0008006" key="5">
    <source>
        <dbReference type="Google" id="ProtNLM"/>
    </source>
</evidence>
<dbReference type="PANTHER" id="PTHR31852">
    <property type="entry name" value="LATE EMBRYOGENESIS ABUNDANT (LEA) HYDROXYPROLINE-RICH GLYCOPROTEIN FAMILY"/>
    <property type="match status" value="1"/>
</dbReference>
<evidence type="ECO:0000313" key="3">
    <source>
        <dbReference type="EMBL" id="KAG8064509.1"/>
    </source>
</evidence>
<feature type="compositionally biased region" description="Low complexity" evidence="1">
    <location>
        <begin position="151"/>
        <end position="164"/>
    </location>
</feature>
<keyword evidence="2" id="KW-1133">Transmembrane helix</keyword>
<dbReference type="AlphaFoldDB" id="A0A8J5SY56"/>
<feature type="region of interest" description="Disordered" evidence="1">
    <location>
        <begin position="35"/>
        <end position="54"/>
    </location>
</feature>
<name>A0A8J5SY56_ZIZPA</name>
<feature type="compositionally biased region" description="Basic residues" evidence="1">
    <location>
        <begin position="81"/>
        <end position="90"/>
    </location>
</feature>
<dbReference type="OrthoDB" id="903824at2759"/>
<organism evidence="3 4">
    <name type="scientific">Zizania palustris</name>
    <name type="common">Northern wild rice</name>
    <dbReference type="NCBI Taxonomy" id="103762"/>
    <lineage>
        <taxon>Eukaryota</taxon>
        <taxon>Viridiplantae</taxon>
        <taxon>Streptophyta</taxon>
        <taxon>Embryophyta</taxon>
        <taxon>Tracheophyta</taxon>
        <taxon>Spermatophyta</taxon>
        <taxon>Magnoliopsida</taxon>
        <taxon>Liliopsida</taxon>
        <taxon>Poales</taxon>
        <taxon>Poaceae</taxon>
        <taxon>BOP clade</taxon>
        <taxon>Oryzoideae</taxon>
        <taxon>Oryzeae</taxon>
        <taxon>Zizaniinae</taxon>
        <taxon>Zizania</taxon>
    </lineage>
</organism>
<accession>A0A8J5SY56</accession>
<keyword evidence="2" id="KW-0472">Membrane</keyword>
<keyword evidence="4" id="KW-1185">Reference proteome</keyword>
<dbReference type="InterPro" id="IPR055301">
    <property type="entry name" value="Lea14-like_2"/>
</dbReference>
<feature type="transmembrane region" description="Helical" evidence="2">
    <location>
        <begin position="219"/>
        <end position="241"/>
    </location>
</feature>
<feature type="compositionally biased region" description="Gly residues" evidence="1">
    <location>
        <begin position="165"/>
        <end position="181"/>
    </location>
</feature>
<reference evidence="3" key="2">
    <citation type="submission" date="2021-02" db="EMBL/GenBank/DDBJ databases">
        <authorList>
            <person name="Kimball J.A."/>
            <person name="Haas M.W."/>
            <person name="Macchietto M."/>
            <person name="Kono T."/>
            <person name="Duquette J."/>
            <person name="Shao M."/>
        </authorList>
    </citation>
    <scope>NUCLEOTIDE SEQUENCE</scope>
    <source>
        <tissue evidence="3">Fresh leaf tissue</tissue>
    </source>
</reference>